<accession>F8MYJ5</accession>
<gene>
    <name evidence="1" type="ORF">NEUTE1DRAFT_141345</name>
</gene>
<dbReference type="RefSeq" id="XP_009855032.1">
    <property type="nucleotide sequence ID" value="XM_009856730.1"/>
</dbReference>
<sequence length="87" mass="9774">MGKVVQWRSVKGQVQVQKTEGWKDALVTMIKHEAGLDNKNVAIVFYEGNAPADQSEEANRVLPLTQRHVQTNSVSIEDSGTDQWPWP</sequence>
<evidence type="ECO:0000313" key="2">
    <source>
        <dbReference type="Proteomes" id="UP000008065"/>
    </source>
</evidence>
<dbReference type="Proteomes" id="UP000008065">
    <property type="component" value="Unassembled WGS sequence"/>
</dbReference>
<dbReference type="GeneID" id="20826234"/>
<dbReference type="EMBL" id="GL891382">
    <property type="protein sequence ID" value="EGO51392.1"/>
    <property type="molecule type" value="Genomic_DNA"/>
</dbReference>
<proteinExistence type="predicted"/>
<evidence type="ECO:0000313" key="1">
    <source>
        <dbReference type="EMBL" id="EGO51392.1"/>
    </source>
</evidence>
<dbReference type="HOGENOM" id="CLU_190872_0_0_1"/>
<dbReference type="KEGG" id="nte:NEUTE1DRAFT141345"/>
<protein>
    <submittedName>
        <fullName evidence="1">Uncharacterized protein</fullName>
    </submittedName>
</protein>
<reference evidence="2" key="1">
    <citation type="journal article" date="2011" name="Genetics">
        <title>Massive changes in genome architecture accompany the transition to self-fertility in the filamentous fungus Neurospora tetrasperma.</title>
        <authorList>
            <person name="Ellison C.E."/>
            <person name="Stajich J.E."/>
            <person name="Jacobson D.J."/>
            <person name="Natvig D.O."/>
            <person name="Lapidus A."/>
            <person name="Foster B."/>
            <person name="Aerts A."/>
            <person name="Riley R."/>
            <person name="Lindquist E.A."/>
            <person name="Grigoriev I.V."/>
            <person name="Taylor J.W."/>
        </authorList>
    </citation>
    <scope>NUCLEOTIDE SEQUENCE [LARGE SCALE GENOMIC DNA]</scope>
    <source>
        <strain evidence="2">FGSC 2508 / P0657</strain>
    </source>
</reference>
<keyword evidence="2" id="KW-1185">Reference proteome</keyword>
<name>F8MYJ5_NEUT8</name>
<organism evidence="1 2">
    <name type="scientific">Neurospora tetrasperma (strain FGSC 2508 / ATCC MYA-4615 / P0657)</name>
    <dbReference type="NCBI Taxonomy" id="510951"/>
    <lineage>
        <taxon>Eukaryota</taxon>
        <taxon>Fungi</taxon>
        <taxon>Dikarya</taxon>
        <taxon>Ascomycota</taxon>
        <taxon>Pezizomycotina</taxon>
        <taxon>Sordariomycetes</taxon>
        <taxon>Sordariomycetidae</taxon>
        <taxon>Sordariales</taxon>
        <taxon>Sordariaceae</taxon>
        <taxon>Neurospora</taxon>
    </lineage>
</organism>
<dbReference type="VEuPathDB" id="FungiDB:NEUTE1DRAFT_141345"/>
<dbReference type="AlphaFoldDB" id="F8MYJ5"/>